<organism evidence="1 2">
    <name type="scientific">Nonomuraea cavernae</name>
    <dbReference type="NCBI Taxonomy" id="2045107"/>
    <lineage>
        <taxon>Bacteria</taxon>
        <taxon>Bacillati</taxon>
        <taxon>Actinomycetota</taxon>
        <taxon>Actinomycetes</taxon>
        <taxon>Streptosporangiales</taxon>
        <taxon>Streptosporangiaceae</taxon>
        <taxon>Nonomuraea</taxon>
    </lineage>
</organism>
<dbReference type="EMBL" id="BMNH01000001">
    <property type="protein sequence ID" value="GGO60802.1"/>
    <property type="molecule type" value="Genomic_DNA"/>
</dbReference>
<evidence type="ECO:0000313" key="2">
    <source>
        <dbReference type="Proteomes" id="UP000646523"/>
    </source>
</evidence>
<dbReference type="AlphaFoldDB" id="A0A918DFP5"/>
<proteinExistence type="predicted"/>
<accession>A0A918DFP5</accession>
<name>A0A918DFP5_9ACTN</name>
<keyword evidence="2" id="KW-1185">Reference proteome</keyword>
<protein>
    <submittedName>
        <fullName evidence="1">Uncharacterized protein</fullName>
    </submittedName>
</protein>
<sequence length="112" mass="12561">MLINQHLGTPQEPVSPNEVEIERVRLREIRSRLPEAVRPLGEVLPSLVALTVAESAFTSFTYSLALAYNEVEAFTMTEVRHWMDGASRVEDGMTASITTWQDAERASSVRSR</sequence>
<reference evidence="1" key="2">
    <citation type="submission" date="2020-09" db="EMBL/GenBank/DDBJ databases">
        <authorList>
            <person name="Sun Q."/>
            <person name="Zhou Y."/>
        </authorList>
    </citation>
    <scope>NUCLEOTIDE SEQUENCE</scope>
    <source>
        <strain evidence="1">CGMCC 4.7368</strain>
    </source>
</reference>
<dbReference type="Proteomes" id="UP000646523">
    <property type="component" value="Unassembled WGS sequence"/>
</dbReference>
<reference evidence="1" key="1">
    <citation type="journal article" date="2014" name="Int. J. Syst. Evol. Microbiol.">
        <title>Complete genome sequence of Corynebacterium casei LMG S-19264T (=DSM 44701T), isolated from a smear-ripened cheese.</title>
        <authorList>
            <consortium name="US DOE Joint Genome Institute (JGI-PGF)"/>
            <person name="Walter F."/>
            <person name="Albersmeier A."/>
            <person name="Kalinowski J."/>
            <person name="Ruckert C."/>
        </authorList>
    </citation>
    <scope>NUCLEOTIDE SEQUENCE</scope>
    <source>
        <strain evidence="1">CGMCC 4.7368</strain>
    </source>
</reference>
<gene>
    <name evidence="1" type="ORF">GCM10012289_01530</name>
</gene>
<evidence type="ECO:0000313" key="1">
    <source>
        <dbReference type="EMBL" id="GGO60802.1"/>
    </source>
</evidence>
<comment type="caution">
    <text evidence="1">The sequence shown here is derived from an EMBL/GenBank/DDBJ whole genome shotgun (WGS) entry which is preliminary data.</text>
</comment>